<comment type="caution">
    <text evidence="1">The sequence shown here is derived from an EMBL/GenBank/DDBJ whole genome shotgun (WGS) entry which is preliminary data.</text>
</comment>
<evidence type="ECO:0000313" key="1">
    <source>
        <dbReference type="EMBL" id="GIH78444.1"/>
    </source>
</evidence>
<dbReference type="EMBL" id="BOOH01000039">
    <property type="protein sequence ID" value="GIH78444.1"/>
    <property type="molecule type" value="Genomic_DNA"/>
</dbReference>
<dbReference type="Proteomes" id="UP000616724">
    <property type="component" value="Unassembled WGS sequence"/>
</dbReference>
<reference evidence="1 2" key="1">
    <citation type="submission" date="2021-01" db="EMBL/GenBank/DDBJ databases">
        <title>Whole genome shotgun sequence of Planobispora longispora NBRC 13918.</title>
        <authorList>
            <person name="Komaki H."/>
            <person name="Tamura T."/>
        </authorList>
    </citation>
    <scope>NUCLEOTIDE SEQUENCE [LARGE SCALE GENOMIC DNA]</scope>
    <source>
        <strain evidence="1 2">NBRC 13918</strain>
    </source>
</reference>
<gene>
    <name evidence="1" type="ORF">Plo01_48730</name>
</gene>
<accession>A0A8J3RRT3</accession>
<sequence>MSPFRVREEVVSEGPGHVWRRGGFPDGHGFPWGGFPDGADSLRRFPLYRPRTGPRRRRIEKK</sequence>
<name>A0A8J3RRT3_9ACTN</name>
<proteinExistence type="predicted"/>
<protein>
    <submittedName>
        <fullName evidence="1">Uncharacterized protein</fullName>
    </submittedName>
</protein>
<evidence type="ECO:0000313" key="2">
    <source>
        <dbReference type="Proteomes" id="UP000616724"/>
    </source>
</evidence>
<organism evidence="1 2">
    <name type="scientific">Planobispora longispora</name>
    <dbReference type="NCBI Taxonomy" id="28887"/>
    <lineage>
        <taxon>Bacteria</taxon>
        <taxon>Bacillati</taxon>
        <taxon>Actinomycetota</taxon>
        <taxon>Actinomycetes</taxon>
        <taxon>Streptosporangiales</taxon>
        <taxon>Streptosporangiaceae</taxon>
        <taxon>Planobispora</taxon>
    </lineage>
</organism>
<dbReference type="AlphaFoldDB" id="A0A8J3RRT3"/>
<keyword evidence="2" id="KW-1185">Reference proteome</keyword>